<dbReference type="GO" id="GO:0016020">
    <property type="term" value="C:membrane"/>
    <property type="evidence" value="ECO:0007669"/>
    <property type="project" value="UniProtKB-SubCell"/>
</dbReference>
<protein>
    <recommendedName>
        <fullName evidence="6">Longin domain-containing protein</fullName>
    </recommendedName>
</protein>
<dbReference type="Gene3D" id="3.30.450.50">
    <property type="entry name" value="Longin domain"/>
    <property type="match status" value="1"/>
</dbReference>
<name>A0AAW1N885_SAPOF</name>
<dbReference type="AlphaFoldDB" id="A0AAW1N885"/>
<dbReference type="InterPro" id="IPR011012">
    <property type="entry name" value="Longin-like_dom_sf"/>
</dbReference>
<evidence type="ECO:0000313" key="7">
    <source>
        <dbReference type="EMBL" id="KAK9757524.1"/>
    </source>
</evidence>
<dbReference type="SMART" id="SM01270">
    <property type="entry name" value="Longin"/>
    <property type="match status" value="1"/>
</dbReference>
<dbReference type="InterPro" id="IPR010908">
    <property type="entry name" value="Longin_dom"/>
</dbReference>
<keyword evidence="3 5" id="KW-0472">Membrane</keyword>
<organism evidence="7 8">
    <name type="scientific">Saponaria officinalis</name>
    <name type="common">Common soapwort</name>
    <name type="synonym">Lychnis saponaria</name>
    <dbReference type="NCBI Taxonomy" id="3572"/>
    <lineage>
        <taxon>Eukaryota</taxon>
        <taxon>Viridiplantae</taxon>
        <taxon>Streptophyta</taxon>
        <taxon>Embryophyta</taxon>
        <taxon>Tracheophyta</taxon>
        <taxon>Spermatophyta</taxon>
        <taxon>Magnoliopsida</taxon>
        <taxon>eudicotyledons</taxon>
        <taxon>Gunneridae</taxon>
        <taxon>Pentapetalae</taxon>
        <taxon>Caryophyllales</taxon>
        <taxon>Caryophyllaceae</taxon>
        <taxon>Caryophylleae</taxon>
        <taxon>Saponaria</taxon>
    </lineage>
</organism>
<evidence type="ECO:0000259" key="6">
    <source>
        <dbReference type="PROSITE" id="PS50859"/>
    </source>
</evidence>
<comment type="similarity">
    <text evidence="2">Belongs to the synaptobrevin family.</text>
</comment>
<feature type="region of interest" description="Disordered" evidence="4">
    <location>
        <begin position="151"/>
        <end position="245"/>
    </location>
</feature>
<evidence type="ECO:0000256" key="3">
    <source>
        <dbReference type="ARBA" id="ARBA00023136"/>
    </source>
</evidence>
<comment type="subcellular location">
    <subcellularLocation>
        <location evidence="1">Membrane</location>
    </subcellularLocation>
</comment>
<gene>
    <name evidence="7" type="ORF">RND81_01G168300</name>
</gene>
<comment type="caution">
    <text evidence="7">The sequence shown here is derived from an EMBL/GenBank/DDBJ whole genome shotgun (WGS) entry which is preliminary data.</text>
</comment>
<accession>A0AAW1N885</accession>
<feature type="compositionally biased region" description="Basic and acidic residues" evidence="4">
    <location>
        <begin position="190"/>
        <end position="220"/>
    </location>
</feature>
<feature type="compositionally biased region" description="Low complexity" evidence="4">
    <location>
        <begin position="151"/>
        <end position="167"/>
    </location>
</feature>
<evidence type="ECO:0000256" key="4">
    <source>
        <dbReference type="SAM" id="MobiDB-lite"/>
    </source>
</evidence>
<dbReference type="PANTHER" id="PTHR47461:SF1">
    <property type="entry name" value="PHYTOLONGIN PHYL1.2"/>
    <property type="match status" value="1"/>
</dbReference>
<reference evidence="7" key="1">
    <citation type="submission" date="2024-03" db="EMBL/GenBank/DDBJ databases">
        <title>WGS assembly of Saponaria officinalis var. Norfolk2.</title>
        <authorList>
            <person name="Jenkins J."/>
            <person name="Shu S."/>
            <person name="Grimwood J."/>
            <person name="Barry K."/>
            <person name="Goodstein D."/>
            <person name="Schmutz J."/>
            <person name="Leebens-Mack J."/>
            <person name="Osbourn A."/>
        </authorList>
    </citation>
    <scope>NUCLEOTIDE SEQUENCE [LARGE SCALE GENOMIC DNA]</scope>
    <source>
        <strain evidence="7">JIC</strain>
    </source>
</reference>
<sequence length="290" mass="31887">MGTIEKGFVHYCCVAKGGKILQSYSDDNSSTKFGKTLEIEKLAALCLENVPQFHKWYSQTMNKSTYCYLIEDGFVYFAIAEVGLGNQALIRFLEHYRDEFKKIAKRGSSLRLSWKGKGKNSTSNSNLNSINLQEQLVPVIRQLITSLQNVSQSSSGNGLNPSSSPSGGCYGEVVESGTSTKAPLLGIKTGKQEKRSKEHVIGMRGIELEEQRKSSDRGSRVDSGSGDAGAAGTPVPLQREMSASRRRLSSQSVRRKWCRLVRLVLAIDAVVCIILLVIWLVICKGIQCIS</sequence>
<dbReference type="Proteomes" id="UP001443914">
    <property type="component" value="Unassembled WGS sequence"/>
</dbReference>
<keyword evidence="5" id="KW-0812">Transmembrane</keyword>
<proteinExistence type="inferred from homology"/>
<evidence type="ECO:0000256" key="2">
    <source>
        <dbReference type="ARBA" id="ARBA00008025"/>
    </source>
</evidence>
<evidence type="ECO:0000256" key="5">
    <source>
        <dbReference type="SAM" id="Phobius"/>
    </source>
</evidence>
<dbReference type="EMBL" id="JBDFQZ010000001">
    <property type="protein sequence ID" value="KAK9757524.1"/>
    <property type="molecule type" value="Genomic_DNA"/>
</dbReference>
<dbReference type="PROSITE" id="PS50859">
    <property type="entry name" value="LONGIN"/>
    <property type="match status" value="1"/>
</dbReference>
<dbReference type="InterPro" id="IPR044783">
    <property type="entry name" value="PHYL"/>
</dbReference>
<evidence type="ECO:0000313" key="8">
    <source>
        <dbReference type="Proteomes" id="UP001443914"/>
    </source>
</evidence>
<dbReference type="SUPFAM" id="SSF64356">
    <property type="entry name" value="SNARE-like"/>
    <property type="match status" value="1"/>
</dbReference>
<feature type="compositionally biased region" description="Low complexity" evidence="4">
    <location>
        <begin position="221"/>
        <end position="232"/>
    </location>
</feature>
<dbReference type="PANTHER" id="PTHR47461">
    <property type="entry name" value="PHYTOLONGIN PHYL1.2"/>
    <property type="match status" value="1"/>
</dbReference>
<feature type="domain" description="Longin" evidence="6">
    <location>
        <begin position="3"/>
        <end position="102"/>
    </location>
</feature>
<keyword evidence="5" id="KW-1133">Transmembrane helix</keyword>
<evidence type="ECO:0000256" key="1">
    <source>
        <dbReference type="ARBA" id="ARBA00004370"/>
    </source>
</evidence>
<dbReference type="CDD" id="cd14824">
    <property type="entry name" value="Longin"/>
    <property type="match status" value="1"/>
</dbReference>
<keyword evidence="8" id="KW-1185">Reference proteome</keyword>
<feature type="transmembrane region" description="Helical" evidence="5">
    <location>
        <begin position="260"/>
        <end position="282"/>
    </location>
</feature>